<feature type="signal peptide" evidence="2">
    <location>
        <begin position="1"/>
        <end position="25"/>
    </location>
</feature>
<keyword evidence="4" id="KW-1185">Reference proteome</keyword>
<dbReference type="GO" id="GO:0001709">
    <property type="term" value="P:cell fate determination"/>
    <property type="evidence" value="ECO:0007669"/>
    <property type="project" value="TreeGrafter"/>
</dbReference>
<keyword evidence="1 2" id="KW-0732">Signal</keyword>
<organism evidence="3 4">
    <name type="scientific">Colocasia esculenta</name>
    <name type="common">Wild taro</name>
    <name type="synonym">Arum esculentum</name>
    <dbReference type="NCBI Taxonomy" id="4460"/>
    <lineage>
        <taxon>Eukaryota</taxon>
        <taxon>Viridiplantae</taxon>
        <taxon>Streptophyta</taxon>
        <taxon>Embryophyta</taxon>
        <taxon>Tracheophyta</taxon>
        <taxon>Spermatophyta</taxon>
        <taxon>Magnoliopsida</taxon>
        <taxon>Liliopsida</taxon>
        <taxon>Araceae</taxon>
        <taxon>Aroideae</taxon>
        <taxon>Colocasieae</taxon>
        <taxon>Colocasia</taxon>
    </lineage>
</organism>
<gene>
    <name evidence="3" type="ORF">Taro_042821</name>
</gene>
<evidence type="ECO:0000256" key="2">
    <source>
        <dbReference type="SAM" id="SignalP"/>
    </source>
</evidence>
<dbReference type="Proteomes" id="UP000652761">
    <property type="component" value="Unassembled WGS sequence"/>
</dbReference>
<feature type="chain" id="PRO_5032340937" evidence="2">
    <location>
        <begin position="26"/>
        <end position="128"/>
    </location>
</feature>
<dbReference type="OrthoDB" id="603213at2759"/>
<accession>A0A843WHU8</accession>
<evidence type="ECO:0000313" key="4">
    <source>
        <dbReference type="Proteomes" id="UP000652761"/>
    </source>
</evidence>
<name>A0A843WHU8_COLES</name>
<evidence type="ECO:0000313" key="3">
    <source>
        <dbReference type="EMBL" id="MQM09932.1"/>
    </source>
</evidence>
<reference evidence="3" key="1">
    <citation type="submission" date="2017-07" db="EMBL/GenBank/DDBJ databases">
        <title>Taro Niue Genome Assembly and Annotation.</title>
        <authorList>
            <person name="Atibalentja N."/>
            <person name="Keating K."/>
            <person name="Fields C.J."/>
        </authorList>
    </citation>
    <scope>NUCLEOTIDE SEQUENCE</scope>
    <source>
        <strain evidence="3">Niue_2</strain>
        <tissue evidence="3">Leaf</tissue>
    </source>
</reference>
<dbReference type="EMBL" id="NMUH01004520">
    <property type="protein sequence ID" value="MQM09932.1"/>
    <property type="molecule type" value="Genomic_DNA"/>
</dbReference>
<dbReference type="PANTHER" id="PTHR33184:SF72">
    <property type="entry name" value="BETA-1,3-N-ACETYLGLUCOSAMINYLTRANSFERASE FAMILY PROTEIN"/>
    <property type="match status" value="1"/>
</dbReference>
<dbReference type="Pfam" id="PF24068">
    <property type="entry name" value="TPD1_C"/>
    <property type="match status" value="1"/>
</dbReference>
<comment type="caution">
    <text evidence="3">The sequence shown here is derived from an EMBL/GenBank/DDBJ whole genome shotgun (WGS) entry which is preliminary data.</text>
</comment>
<proteinExistence type="predicted"/>
<evidence type="ECO:0000256" key="1">
    <source>
        <dbReference type="ARBA" id="ARBA00022729"/>
    </source>
</evidence>
<sequence>MAALPRLCSAILFLLCICLQGGSQAAGAKCSLSSIIIKQAKTGALVEGKPEYEVTMTNACNCPQSKVLVQCYGLSSVLPVNPRSIRAVDDTNCIVKAGQPVVRGAPVKFKYAWMTPQDFPLVSSKISC</sequence>
<protein>
    <submittedName>
        <fullName evidence="3">Uncharacterized protein</fullName>
    </submittedName>
</protein>
<dbReference type="InterPro" id="IPR040361">
    <property type="entry name" value="TPD1"/>
</dbReference>
<dbReference type="AlphaFoldDB" id="A0A843WHU8"/>
<dbReference type="PANTHER" id="PTHR33184">
    <property type="entry name" value="PROTEIN TAPETUM DETERMINANT 1-LIKE-RELATED"/>
    <property type="match status" value="1"/>
</dbReference>